<evidence type="ECO:0000259" key="22">
    <source>
        <dbReference type="Pfam" id="PF04389"/>
    </source>
</evidence>
<dbReference type="Gene3D" id="3.50.30.30">
    <property type="match status" value="1"/>
</dbReference>
<evidence type="ECO:0000256" key="4">
    <source>
        <dbReference type="ARBA" id="ARBA00004613"/>
    </source>
</evidence>
<dbReference type="GO" id="GO:0046872">
    <property type="term" value="F:metal ion binding"/>
    <property type="evidence" value="ECO:0007669"/>
    <property type="project" value="UniProtKB-KW"/>
</dbReference>
<dbReference type="GO" id="GO:0004180">
    <property type="term" value="F:carboxypeptidase activity"/>
    <property type="evidence" value="ECO:0007669"/>
    <property type="project" value="UniProtKB-KW"/>
</dbReference>
<proteinExistence type="predicted"/>
<evidence type="ECO:0000256" key="9">
    <source>
        <dbReference type="ARBA" id="ARBA00022723"/>
    </source>
</evidence>
<keyword evidence="8" id="KW-0645">Protease</keyword>
<keyword evidence="11 23" id="KW-0378">Hydrolase</keyword>
<keyword evidence="17" id="KW-0325">Glycoprotein</keyword>
<evidence type="ECO:0000256" key="20">
    <source>
        <dbReference type="ARBA" id="ARBA00033328"/>
    </source>
</evidence>
<keyword evidence="18" id="KW-0458">Lysosome</keyword>
<feature type="signal peptide" evidence="21">
    <location>
        <begin position="1"/>
        <end position="19"/>
    </location>
</feature>
<keyword evidence="6" id="KW-0964">Secreted</keyword>
<evidence type="ECO:0000256" key="13">
    <source>
        <dbReference type="ARBA" id="ARBA00022833"/>
    </source>
</evidence>
<dbReference type="PANTHER" id="PTHR12053">
    <property type="entry name" value="PROTEASE FAMILY M28 PLASMA GLUTAMATE CARBOXYPEPTIDASE-RELATED"/>
    <property type="match status" value="1"/>
</dbReference>
<reference evidence="24" key="1">
    <citation type="submission" date="2018-02" db="EMBL/GenBank/DDBJ databases">
        <authorList>
            <person name="Hausmann B."/>
        </authorList>
    </citation>
    <scope>NUCLEOTIDE SEQUENCE [LARGE SCALE GENOMIC DNA]</scope>
    <source>
        <strain evidence="24">Peat soil MAG SbA1</strain>
    </source>
</reference>
<dbReference type="AlphaFoldDB" id="A0A2U3K8Z6"/>
<evidence type="ECO:0000256" key="19">
    <source>
        <dbReference type="ARBA" id="ARBA00025833"/>
    </source>
</evidence>
<evidence type="ECO:0000256" key="8">
    <source>
        <dbReference type="ARBA" id="ARBA00022670"/>
    </source>
</evidence>
<evidence type="ECO:0000256" key="21">
    <source>
        <dbReference type="SAM" id="SignalP"/>
    </source>
</evidence>
<evidence type="ECO:0000256" key="16">
    <source>
        <dbReference type="ARBA" id="ARBA00023145"/>
    </source>
</evidence>
<dbReference type="PANTHER" id="PTHR12053:SF3">
    <property type="entry name" value="CARBOXYPEPTIDASE Q"/>
    <property type="match status" value="1"/>
</dbReference>
<dbReference type="GO" id="GO:0005576">
    <property type="term" value="C:extracellular region"/>
    <property type="evidence" value="ECO:0007669"/>
    <property type="project" value="UniProtKB-SubCell"/>
</dbReference>
<dbReference type="InterPro" id="IPR007484">
    <property type="entry name" value="Peptidase_M28"/>
</dbReference>
<dbReference type="GO" id="GO:0070573">
    <property type="term" value="F:metallodipeptidase activity"/>
    <property type="evidence" value="ECO:0007669"/>
    <property type="project" value="InterPro"/>
</dbReference>
<comment type="subcellular location">
    <subcellularLocation>
        <location evidence="1">Endoplasmic reticulum</location>
    </subcellularLocation>
    <subcellularLocation>
        <location evidence="3">Golgi apparatus</location>
    </subcellularLocation>
    <subcellularLocation>
        <location evidence="2">Lysosome</location>
    </subcellularLocation>
    <subcellularLocation>
        <location evidence="4">Secreted</location>
    </subcellularLocation>
</comment>
<evidence type="ECO:0000256" key="10">
    <source>
        <dbReference type="ARBA" id="ARBA00022729"/>
    </source>
</evidence>
<name>A0A2U3K8Z6_9BACT</name>
<evidence type="ECO:0000256" key="12">
    <source>
        <dbReference type="ARBA" id="ARBA00022824"/>
    </source>
</evidence>
<dbReference type="GO" id="GO:0005764">
    <property type="term" value="C:lysosome"/>
    <property type="evidence" value="ECO:0007669"/>
    <property type="project" value="UniProtKB-SubCell"/>
</dbReference>
<dbReference type="Gene3D" id="3.40.630.10">
    <property type="entry name" value="Zn peptidases"/>
    <property type="match status" value="1"/>
</dbReference>
<dbReference type="Pfam" id="PF04389">
    <property type="entry name" value="Peptidase_M28"/>
    <property type="match status" value="1"/>
</dbReference>
<evidence type="ECO:0000256" key="1">
    <source>
        <dbReference type="ARBA" id="ARBA00004240"/>
    </source>
</evidence>
<feature type="chain" id="PRO_5015439711" description="Carboxypeptidase Q" evidence="21">
    <location>
        <begin position="20"/>
        <end position="504"/>
    </location>
</feature>
<evidence type="ECO:0000256" key="2">
    <source>
        <dbReference type="ARBA" id="ARBA00004371"/>
    </source>
</evidence>
<keyword evidence="15" id="KW-0482">Metalloprotease</keyword>
<evidence type="ECO:0000256" key="11">
    <source>
        <dbReference type="ARBA" id="ARBA00022801"/>
    </source>
</evidence>
<sequence length="504" mass="54521">MRILKTWFFLCIFSFLCLAATPAADTNAENQVIQAALQPSALETNLQHLTDEIGGRVPGTLAMQHAIEWGVQALTAAGADSVHTEGFTIPNSWAEGATEMTATTSYEIGAKVGGTVLSVFRVRAVSVAWAPALAPAKHIPVADVGEGTEADFKKAGDISGKLLLVHTTVLKTWDDLSDEYTKAPPIIDQAVKGKAKAIAFMASREHDILYRFTNSGEGEIDQLPTVIVAREDGLRMARLLAAGRMVWADLSIPNQIGGPIRSANVIAEIKGSEKPDEFVILGAHLDSWELGTGALDDGCNAALVVDALRAIKAAGVTPRRTIRFILFSGEEEGLLGSRAYAVNHRFELDRAAGVIIYDEGTGKTTGFSVGGRKDVLDVAKQLIAPLAQFDVRELPLKMESGIDHFEFMLEGVPTFVAEQQEANYIENYHAVSDTYDKVDFAQLKKQVAEAAALSTGLANLPEKIGPRLTHDQIEQTMRETNGVELLKSEGIWDDWVSGKRGRQK</sequence>
<evidence type="ECO:0000256" key="18">
    <source>
        <dbReference type="ARBA" id="ARBA00023228"/>
    </source>
</evidence>
<dbReference type="SUPFAM" id="SSF53187">
    <property type="entry name" value="Zn-dependent exopeptidases"/>
    <property type="match status" value="1"/>
</dbReference>
<evidence type="ECO:0000256" key="17">
    <source>
        <dbReference type="ARBA" id="ARBA00023180"/>
    </source>
</evidence>
<dbReference type="GO" id="GO:0006508">
    <property type="term" value="P:proteolysis"/>
    <property type="evidence" value="ECO:0007669"/>
    <property type="project" value="UniProtKB-KW"/>
</dbReference>
<comment type="subunit">
    <text evidence="19">Homodimer. The monomeric form is inactive while the homodimer is active.</text>
</comment>
<protein>
    <recommendedName>
        <fullName evidence="5">Carboxypeptidase Q</fullName>
    </recommendedName>
    <alternativeName>
        <fullName evidence="20">Plasma glutamate carboxypeptidase</fullName>
    </alternativeName>
</protein>
<evidence type="ECO:0000256" key="5">
    <source>
        <dbReference type="ARBA" id="ARBA00014116"/>
    </source>
</evidence>
<keyword evidence="7" id="KW-0121">Carboxypeptidase</keyword>
<dbReference type="InterPro" id="IPR039866">
    <property type="entry name" value="CPQ"/>
</dbReference>
<evidence type="ECO:0000256" key="15">
    <source>
        <dbReference type="ARBA" id="ARBA00023049"/>
    </source>
</evidence>
<dbReference type="EMBL" id="OMOD01000057">
    <property type="protein sequence ID" value="SPF36113.1"/>
    <property type="molecule type" value="Genomic_DNA"/>
</dbReference>
<evidence type="ECO:0000256" key="3">
    <source>
        <dbReference type="ARBA" id="ARBA00004555"/>
    </source>
</evidence>
<evidence type="ECO:0000313" key="24">
    <source>
        <dbReference type="Proteomes" id="UP000238701"/>
    </source>
</evidence>
<keyword evidence="9" id="KW-0479">Metal-binding</keyword>
<evidence type="ECO:0000256" key="6">
    <source>
        <dbReference type="ARBA" id="ARBA00022525"/>
    </source>
</evidence>
<feature type="domain" description="Peptidase M28" evidence="22">
    <location>
        <begin position="264"/>
        <end position="445"/>
    </location>
</feature>
<organism evidence="23 24">
    <name type="scientific">Candidatus Sulfotelmatobacter kueseliae</name>
    <dbReference type="NCBI Taxonomy" id="2042962"/>
    <lineage>
        <taxon>Bacteria</taxon>
        <taxon>Pseudomonadati</taxon>
        <taxon>Acidobacteriota</taxon>
        <taxon>Terriglobia</taxon>
        <taxon>Terriglobales</taxon>
        <taxon>Candidatus Korobacteraceae</taxon>
        <taxon>Candidatus Sulfotelmatobacter</taxon>
    </lineage>
</organism>
<evidence type="ECO:0000313" key="23">
    <source>
        <dbReference type="EMBL" id="SPF36113.1"/>
    </source>
</evidence>
<keyword evidence="12" id="KW-0256">Endoplasmic reticulum</keyword>
<gene>
    <name evidence="23" type="ORF">SBA1_150006</name>
</gene>
<dbReference type="Proteomes" id="UP000238701">
    <property type="component" value="Unassembled WGS sequence"/>
</dbReference>
<keyword evidence="13" id="KW-0862">Zinc</keyword>
<dbReference type="OrthoDB" id="9762302at2"/>
<keyword evidence="16" id="KW-0865">Zymogen</keyword>
<evidence type="ECO:0000256" key="7">
    <source>
        <dbReference type="ARBA" id="ARBA00022645"/>
    </source>
</evidence>
<keyword evidence="14" id="KW-0333">Golgi apparatus</keyword>
<evidence type="ECO:0000256" key="14">
    <source>
        <dbReference type="ARBA" id="ARBA00023034"/>
    </source>
</evidence>
<accession>A0A2U3K8Z6</accession>
<keyword evidence="10 21" id="KW-0732">Signal</keyword>